<reference evidence="2 3" key="1">
    <citation type="submission" date="2019-03" db="EMBL/GenBank/DDBJ databases">
        <title>Diversity of the mouse oral microbiome.</title>
        <authorList>
            <person name="Joseph S."/>
            <person name="Aduse-Opoku J."/>
            <person name="Curtis M."/>
            <person name="Wade W."/>
            <person name="Hashim A."/>
        </authorList>
    </citation>
    <scope>NUCLEOTIDE SEQUENCE [LARGE SCALE GENOMIC DNA]</scope>
    <source>
        <strain evidence="3">irhom_31</strain>
    </source>
</reference>
<sequence length="279" mass="31038">MEPRNLSWGEENLTAWQKTRPVIARILGPSHQGAVDDVHQDIYLAAKDGYDRFDPTLGSFAQWITGIAQRQARAYLRQKNRQTLLEYKAYGDSQVVSSYMHTVADDIADGVIARLDTAVNISHVLKVVKLAVEPQLYARSLSLIRDYEGQASVAASRMGLEVAALRESHRNVQEIARVVDRALKGHYERVDKDAPVTVREVLACFPQDGENDMERTWLRIIPLAVMGVGAFAVERDTLVQKVAEATGYAPVTVRHAVARFERLCAVAKTVLEAGNDLTQ</sequence>
<dbReference type="SUPFAM" id="SSF88946">
    <property type="entry name" value="Sigma2 domain of RNA polymerase sigma factors"/>
    <property type="match status" value="1"/>
</dbReference>
<dbReference type="RefSeq" id="WP_135011247.1">
    <property type="nucleotide sequence ID" value="NZ_JADGLK010000004.1"/>
</dbReference>
<dbReference type="Gene3D" id="1.10.1740.10">
    <property type="match status" value="1"/>
</dbReference>
<accession>A0A4Y9F5T7</accession>
<dbReference type="Pfam" id="PF04542">
    <property type="entry name" value="Sigma70_r2"/>
    <property type="match status" value="1"/>
</dbReference>
<dbReference type="GO" id="GO:0003700">
    <property type="term" value="F:DNA-binding transcription factor activity"/>
    <property type="evidence" value="ECO:0007669"/>
    <property type="project" value="InterPro"/>
</dbReference>
<dbReference type="InterPro" id="IPR013325">
    <property type="entry name" value="RNA_pol_sigma_r2"/>
</dbReference>
<feature type="domain" description="RNA polymerase sigma-70 region 2" evidence="1">
    <location>
        <begin position="33"/>
        <end position="81"/>
    </location>
</feature>
<proteinExistence type="predicted"/>
<dbReference type="AlphaFoldDB" id="A0A4Y9F5T7"/>
<evidence type="ECO:0000259" key="1">
    <source>
        <dbReference type="Pfam" id="PF04542"/>
    </source>
</evidence>
<organism evidence="2 3">
    <name type="scientific">Rothia nasimurium</name>
    <dbReference type="NCBI Taxonomy" id="85336"/>
    <lineage>
        <taxon>Bacteria</taxon>
        <taxon>Bacillati</taxon>
        <taxon>Actinomycetota</taxon>
        <taxon>Actinomycetes</taxon>
        <taxon>Micrococcales</taxon>
        <taxon>Micrococcaceae</taxon>
        <taxon>Rothia</taxon>
    </lineage>
</organism>
<dbReference type="EMBL" id="SPQC01000004">
    <property type="protein sequence ID" value="TFU23828.1"/>
    <property type="molecule type" value="Genomic_DNA"/>
</dbReference>
<evidence type="ECO:0000313" key="2">
    <source>
        <dbReference type="EMBL" id="TFU23828.1"/>
    </source>
</evidence>
<gene>
    <name evidence="2" type="ORF">E4U03_01600</name>
</gene>
<dbReference type="Proteomes" id="UP000297951">
    <property type="component" value="Unassembled WGS sequence"/>
</dbReference>
<dbReference type="OrthoDB" id="4971549at2"/>
<dbReference type="GO" id="GO:0006352">
    <property type="term" value="P:DNA-templated transcription initiation"/>
    <property type="evidence" value="ECO:0007669"/>
    <property type="project" value="InterPro"/>
</dbReference>
<comment type="caution">
    <text evidence="2">The sequence shown here is derived from an EMBL/GenBank/DDBJ whole genome shotgun (WGS) entry which is preliminary data.</text>
</comment>
<dbReference type="InterPro" id="IPR007627">
    <property type="entry name" value="RNA_pol_sigma70_r2"/>
</dbReference>
<evidence type="ECO:0000313" key="3">
    <source>
        <dbReference type="Proteomes" id="UP000297951"/>
    </source>
</evidence>
<protein>
    <recommendedName>
        <fullName evidence="1">RNA polymerase sigma-70 region 2 domain-containing protein</fullName>
    </recommendedName>
</protein>
<name>A0A4Y9F5T7_9MICC</name>